<keyword evidence="4 6" id="KW-1133">Transmembrane helix</keyword>
<dbReference type="EMBL" id="CAHIKZ030000195">
    <property type="protein sequence ID" value="CAE1159369.1"/>
    <property type="molecule type" value="Genomic_DNA"/>
</dbReference>
<keyword evidence="8" id="KW-1185">Reference proteome</keyword>
<evidence type="ECO:0000256" key="1">
    <source>
        <dbReference type="ARBA" id="ARBA00004477"/>
    </source>
</evidence>
<gene>
    <name evidence="7" type="ORF">SPHA_5931</name>
</gene>
<dbReference type="PANTHER" id="PTHR31394">
    <property type="entry name" value="TRANSMEMBRANE PROTEIN 199"/>
    <property type="match status" value="1"/>
</dbReference>
<proteinExistence type="predicted"/>
<keyword evidence="5 6" id="KW-0472">Membrane</keyword>
<keyword evidence="3" id="KW-0256">Endoplasmic reticulum</keyword>
<keyword evidence="2 6" id="KW-0812">Transmembrane</keyword>
<evidence type="ECO:0000256" key="2">
    <source>
        <dbReference type="ARBA" id="ARBA00022692"/>
    </source>
</evidence>
<dbReference type="InterPro" id="IPR021013">
    <property type="entry name" value="ATPase_Vma12"/>
</dbReference>
<dbReference type="AlphaFoldDB" id="A0A812AX12"/>
<dbReference type="OrthoDB" id="19981at2759"/>
<evidence type="ECO:0000256" key="5">
    <source>
        <dbReference type="ARBA" id="ARBA00023136"/>
    </source>
</evidence>
<evidence type="ECO:0000313" key="7">
    <source>
        <dbReference type="EMBL" id="CAE1159369.1"/>
    </source>
</evidence>
<name>A0A812AX12_ACAPH</name>
<feature type="transmembrane region" description="Helical" evidence="6">
    <location>
        <begin position="142"/>
        <end position="160"/>
    </location>
</feature>
<comment type="subcellular location">
    <subcellularLocation>
        <location evidence="1">Endoplasmic reticulum membrane</location>
        <topology evidence="1">Multi-pass membrane protein</topology>
    </subcellularLocation>
</comment>
<feature type="transmembrane region" description="Helical" evidence="6">
    <location>
        <begin position="172"/>
        <end position="195"/>
    </location>
</feature>
<dbReference type="GO" id="GO:0070072">
    <property type="term" value="P:vacuolar proton-transporting V-type ATPase complex assembly"/>
    <property type="evidence" value="ECO:0007669"/>
    <property type="project" value="InterPro"/>
</dbReference>
<evidence type="ECO:0000256" key="4">
    <source>
        <dbReference type="ARBA" id="ARBA00022989"/>
    </source>
</evidence>
<protein>
    <submittedName>
        <fullName evidence="7">TMEM199</fullName>
    </submittedName>
</protein>
<dbReference type="Proteomes" id="UP000597762">
    <property type="component" value="Unassembled WGS sequence"/>
</dbReference>
<accession>A0A812AX12</accession>
<sequence>MVYEAEICITSNLRRSLAESLSCDRLERSAKTELRKLLLDDYTESSNKSTVVPIRLVKAVHKALNQERMEPIYLHEMLEGCELHLPEYTAPPRNPELETRIQRLKAEAAEREYKKMTKNVASPETFYKENLGHEMKAMNNQIIAVVNFAVTVVGAFVFGYKGSEAAMEIPNVAIQLTVAMILATIVFFADLYFLIKKTM</sequence>
<reference evidence="7" key="1">
    <citation type="submission" date="2021-01" db="EMBL/GenBank/DDBJ databases">
        <authorList>
            <person name="Li R."/>
            <person name="Bekaert M."/>
        </authorList>
    </citation>
    <scope>NUCLEOTIDE SEQUENCE</scope>
    <source>
        <strain evidence="7">Farmed</strain>
    </source>
</reference>
<evidence type="ECO:0000313" key="8">
    <source>
        <dbReference type="Proteomes" id="UP000597762"/>
    </source>
</evidence>
<comment type="caution">
    <text evidence="7">The sequence shown here is derived from an EMBL/GenBank/DDBJ whole genome shotgun (WGS) entry which is preliminary data.</text>
</comment>
<dbReference type="PANTHER" id="PTHR31394:SF1">
    <property type="entry name" value="TRANSMEMBRANE PROTEIN 199"/>
    <property type="match status" value="1"/>
</dbReference>
<evidence type="ECO:0000256" key="3">
    <source>
        <dbReference type="ARBA" id="ARBA00022824"/>
    </source>
</evidence>
<dbReference type="GO" id="GO:0005789">
    <property type="term" value="C:endoplasmic reticulum membrane"/>
    <property type="evidence" value="ECO:0007669"/>
    <property type="project" value="UniProtKB-SubCell"/>
</dbReference>
<organism evidence="7 8">
    <name type="scientific">Acanthosepion pharaonis</name>
    <name type="common">Pharaoh cuttlefish</name>
    <name type="synonym">Sepia pharaonis</name>
    <dbReference type="NCBI Taxonomy" id="158019"/>
    <lineage>
        <taxon>Eukaryota</taxon>
        <taxon>Metazoa</taxon>
        <taxon>Spiralia</taxon>
        <taxon>Lophotrochozoa</taxon>
        <taxon>Mollusca</taxon>
        <taxon>Cephalopoda</taxon>
        <taxon>Coleoidea</taxon>
        <taxon>Decapodiformes</taxon>
        <taxon>Sepiida</taxon>
        <taxon>Sepiina</taxon>
        <taxon>Sepiidae</taxon>
        <taxon>Acanthosepion</taxon>
    </lineage>
</organism>
<dbReference type="Pfam" id="PF11712">
    <property type="entry name" value="Vma12"/>
    <property type="match status" value="1"/>
</dbReference>
<evidence type="ECO:0000256" key="6">
    <source>
        <dbReference type="SAM" id="Phobius"/>
    </source>
</evidence>